<evidence type="ECO:0008006" key="3">
    <source>
        <dbReference type="Google" id="ProtNLM"/>
    </source>
</evidence>
<gene>
    <name evidence="1" type="ORF">CKO43_24960</name>
</gene>
<protein>
    <recommendedName>
        <fullName evidence="3">Prepilin-type N-terminal cleavage/methylation domain-containing protein</fullName>
    </recommendedName>
</protein>
<keyword evidence="2" id="KW-1185">Reference proteome</keyword>
<sequence>MKARGFTLIEMLLVVALLAATAMVSMAVVGGRDQLLRQQTSERRLDAIVEAVTGPAAPAWGGERRLAGFVADNGRLPLSVLELTARASLVDAAECSGASASVGAGLLPCLRARAPVFDPTPGADGLNNGSGDEQLLSEPGEALVKGLRRQLDGQHGSDVLRDGWGNVSIAGSDDDTLNHGWQLALPAAATEAWTIASLGSNNAVDTSPPTPDDEAVADLSRSIAPDDWSVDLVGWTVRVRNATGAYFPSAPGQPTVPLPVHMGVSLLVWESASGATRWRRFTTPISLVAIAPGDSADFSFAAPTGVGTLRIPNGEHRVLLVTGTNTVVHDADDTPYLHDSHRIHAAARFYPRAARPVLELVIR</sequence>
<organism evidence="1 2">
    <name type="scientific">Rubrivivax gelatinosus</name>
    <name type="common">Rhodocyclus gelatinosus</name>
    <name type="synonym">Rhodopseudomonas gelatinosa</name>
    <dbReference type="NCBI Taxonomy" id="28068"/>
    <lineage>
        <taxon>Bacteria</taxon>
        <taxon>Pseudomonadati</taxon>
        <taxon>Pseudomonadota</taxon>
        <taxon>Betaproteobacteria</taxon>
        <taxon>Burkholderiales</taxon>
        <taxon>Sphaerotilaceae</taxon>
        <taxon>Rubrivivax</taxon>
    </lineage>
</organism>
<comment type="caution">
    <text evidence="1">The sequence shown here is derived from an EMBL/GenBank/DDBJ whole genome shotgun (WGS) entry which is preliminary data.</text>
</comment>
<dbReference type="InterPro" id="IPR012902">
    <property type="entry name" value="N_methyl_site"/>
</dbReference>
<reference evidence="1" key="1">
    <citation type="submission" date="2017-08" db="EMBL/GenBank/DDBJ databases">
        <authorList>
            <person name="Imhoff J.F."/>
            <person name="Rahn T."/>
            <person name="Kuenzel S."/>
            <person name="Neulinger S.C."/>
        </authorList>
    </citation>
    <scope>NUCLEOTIDE SEQUENCE</scope>
    <source>
        <strain evidence="1">IM 151</strain>
    </source>
</reference>
<evidence type="ECO:0000313" key="1">
    <source>
        <dbReference type="EMBL" id="MBK1715997.1"/>
    </source>
</evidence>
<evidence type="ECO:0000313" key="2">
    <source>
        <dbReference type="Proteomes" id="UP001041814"/>
    </source>
</evidence>
<dbReference type="Proteomes" id="UP001041814">
    <property type="component" value="Unassembled WGS sequence"/>
</dbReference>
<dbReference type="EMBL" id="NRRU01000203">
    <property type="protein sequence ID" value="MBK1715997.1"/>
    <property type="molecule type" value="Genomic_DNA"/>
</dbReference>
<name>A0ABS1E4W8_RUBGE</name>
<dbReference type="RefSeq" id="WP_200380400.1">
    <property type="nucleotide sequence ID" value="NZ_NRRU01000203.1"/>
</dbReference>
<reference evidence="1" key="2">
    <citation type="journal article" date="2020" name="Microorganisms">
        <title>Osmotic Adaptation and Compatible Solute Biosynthesis of Phototrophic Bacteria as Revealed from Genome Analyses.</title>
        <authorList>
            <person name="Imhoff J.F."/>
            <person name="Rahn T."/>
            <person name="Kunzel S."/>
            <person name="Keller A."/>
            <person name="Neulinger S.C."/>
        </authorList>
    </citation>
    <scope>NUCLEOTIDE SEQUENCE</scope>
    <source>
        <strain evidence="1">IM 151</strain>
    </source>
</reference>
<dbReference type="PROSITE" id="PS00409">
    <property type="entry name" value="PROKAR_NTER_METHYL"/>
    <property type="match status" value="1"/>
</dbReference>
<accession>A0ABS1E4W8</accession>
<dbReference type="NCBIfam" id="TIGR02532">
    <property type="entry name" value="IV_pilin_GFxxxE"/>
    <property type="match status" value="1"/>
</dbReference>
<proteinExistence type="predicted"/>